<dbReference type="eggNOG" id="KOG1012">
    <property type="taxonomic scope" value="Eukaryota"/>
</dbReference>
<dbReference type="PRINTS" id="PR00360">
    <property type="entry name" value="C2DOMAIN"/>
</dbReference>
<evidence type="ECO:0000256" key="5">
    <source>
        <dbReference type="ARBA" id="ARBA00022737"/>
    </source>
</evidence>
<dbReference type="Pfam" id="PF00168">
    <property type="entry name" value="C2"/>
    <property type="match status" value="5"/>
</dbReference>
<evidence type="ECO:0000256" key="1">
    <source>
        <dbReference type="ARBA" id="ARBA00004586"/>
    </source>
</evidence>
<evidence type="ECO:0008006" key="17">
    <source>
        <dbReference type="Google" id="ProtNLM"/>
    </source>
</evidence>
<dbReference type="GO" id="GO:0005789">
    <property type="term" value="C:endoplasmic reticulum membrane"/>
    <property type="evidence" value="ECO:0007669"/>
    <property type="project" value="UniProtKB-SubCell"/>
</dbReference>
<evidence type="ECO:0000256" key="10">
    <source>
        <dbReference type="ARBA" id="ARBA00023136"/>
    </source>
</evidence>
<feature type="region of interest" description="Disordered" evidence="11">
    <location>
        <begin position="1"/>
        <end position="36"/>
    </location>
</feature>
<keyword evidence="16" id="KW-1185">Reference proteome</keyword>
<sequence>MALATEHIDSIRSELKQEGAIQAAQDPQSNVSPEAAEKVLVEESKKADVAAYQFDPNATTEQKNEQVKMTIPTNLHRDKKPPPVAVTTDIVNGSTDLKSPTTGKTVDGPVSPLPKAGAELSDEERWARDRTGWAPRFHTQEDEVDEGEILLDHQTLLESKLDDNLFGDWYHNAGIIVFACLASWFVALIGGGLGWVFIVMATCGTYYRTSIRRTRRNFRDDINRELAKNRLETDTESLEWINSFLVKFWPIYAPVIGDTIINSVDQVLSTATPSFLDSLRLKTFILGTKPPRLEHVKTYPKTEVDTVLMDWKFSFTPNDTMDLTARQLRNKINPKVVLEVRIGKGVVSKGLDVIVEDFAFSGLMRVKFKLQIPFPHIERVDVSFLGEPEIDYVCKPLGGDLLGFDINIIPGLESFIKDQIHSNLAPMMYDPNVFPVEIAKMLAGNPVDQAVGVVAVTIHGAHNLKNTDKFSGSPDPYAVVSINSRNALARTKTVHETSNPRWNETLYIIITSFTDSLTVQVYDYNEIRKDKELGTATFPMESLEAEPEHENISLDIMSSGRPRGNLQMDVRFFPVMAGGKNPETGVEEPPPELNTGIAKITIEQAKDLDGTKSLVGQLNPYGVLLLNGKEIHITKKLKRTNNPIFTNPSKEVLITDRKSARLGLIIKDDRDLVADPVMGTYQIKLNDMLKMMEKGREWFNLNGAKTGRAKLKVEWKPVALRGVVGSGGYVTPIGALGISGMWKPWGKSDPYVKVLLSGVEKGRTVTWKNNLNPDWDEVVYVPMHSPREKIMLEVMDEESIGKDRPLGSLELSAADYIHEGEDGQYEVDDEKQLLSTGLRLEGRGHPKGVLNYTVAFYPTLNVADPEEEEEEAKTKQAMEGQVALESRKSIESTRSANTDSLQANMEPKANGRTSTDTSLSKPLSNGETVVESPIEKTVPKIHITPEDVSQYESGLIVFKIIEGHLSHNDVQLEVLMDDYVFPCYTSAKARSKHTVFNDVGDAFVRELEFSKMTLRLVEKTDKKGDDDHDHAIAKLSGPTLTTLQQCLYKPTELTLRSSDGAVSKVKVSLKYIPVMMKLDPSESISNMGNLRVDVLDAADLPSADRNGYSDPYCKFKLNGKEVFKTKVQKKTLHPAWNEWFECAISSRIAADFKVEVYDWDFGEKADYLGGATIALDQLEAFRSQEVSIPLDGKSGAIRLKLLFKSDYIIRSRQGSSTFSGTFATPGKIVGAPVKTVGLIGGGVVKGASFLKHGLLRVRHSSKDDPDASSPEISAPSNGVPNVEVTPTPHQTPALVESSPPPSAAASPQVHSRSRSTASQVGERLGFGGSGVKGETGSATFTIVSATGYPPSTNVRVTVKQSTSRGWKEIHKSKAHKVSSSGSSTPSSGGCVVTFDQGHETFRVKDVAADVQFQIQVKDHATFGSDQVLGEAILCKPKALSPLIKTRLEREITTMAGAPFTVSASSLQGLRDKTILITGGSSGIGLSTAELFLSLSPNNNISILDLSPPPSTSPLSSPENAHRVHFAKCNITVWKEQRAAFAATISRFGYLDAVFVNAGIAEYRDQFFRDELDESGGLKEPDRRVYDVDLAAANDTVKLGVYWMRRTIGKSEEEGGKKKRAGSIVMTASLAGYLASAGAPLYSAAKHGIVGLMRALKHDVATLNIAVSVVAPAITVTPIIAGPELRNNADPAEWAAQMAKIGVPINKPESVALAVAHLVDLGMKANGMGLLVQKDQMVDVERGLAKSRSQWMSQEMLDLFRGGRAAPLFENKL</sequence>
<keyword evidence="8" id="KW-0445">Lipid transport</keyword>
<dbReference type="CDD" id="cd04052">
    <property type="entry name" value="C2B_Tricalbin-like"/>
    <property type="match status" value="1"/>
</dbReference>
<keyword evidence="7 12" id="KW-1133">Transmembrane helix</keyword>
<dbReference type="InterPro" id="IPR052455">
    <property type="entry name" value="Tricalbin_domain"/>
</dbReference>
<dbReference type="CDD" id="cd04040">
    <property type="entry name" value="C2D_Tricalbin-like"/>
    <property type="match status" value="1"/>
</dbReference>
<dbReference type="CDD" id="cd04044">
    <property type="entry name" value="C2A_Tricalbin-like"/>
    <property type="match status" value="1"/>
</dbReference>
<evidence type="ECO:0000256" key="9">
    <source>
        <dbReference type="ARBA" id="ARBA00023121"/>
    </source>
</evidence>
<keyword evidence="6" id="KW-0256">Endoplasmic reticulum</keyword>
<evidence type="ECO:0000313" key="16">
    <source>
        <dbReference type="Proteomes" id="UP000002058"/>
    </source>
</evidence>
<dbReference type="VEuPathDB" id="FungiDB:UREG_01689"/>
<dbReference type="Gene3D" id="3.40.50.720">
    <property type="entry name" value="NAD(P)-binding Rossmann-like Domain"/>
    <property type="match status" value="1"/>
</dbReference>
<feature type="region of interest" description="Disordered" evidence="11">
    <location>
        <begin position="865"/>
        <end position="930"/>
    </location>
</feature>
<dbReference type="InterPro" id="IPR037762">
    <property type="entry name" value="C2C_Tricalbin"/>
</dbReference>
<feature type="compositionally biased region" description="Low complexity" evidence="11">
    <location>
        <begin position="1377"/>
        <end position="1388"/>
    </location>
</feature>
<feature type="compositionally biased region" description="Polar residues" evidence="11">
    <location>
        <begin position="911"/>
        <end position="927"/>
    </location>
</feature>
<dbReference type="eggNOG" id="KOG1199">
    <property type="taxonomic scope" value="Eukaryota"/>
</dbReference>
<evidence type="ECO:0000256" key="8">
    <source>
        <dbReference type="ARBA" id="ARBA00023055"/>
    </source>
</evidence>
<feature type="domain" description="SMP-LTD" evidence="14">
    <location>
        <begin position="234"/>
        <end position="439"/>
    </location>
</feature>
<dbReference type="Gene3D" id="2.60.40.150">
    <property type="entry name" value="C2 domain"/>
    <property type="match status" value="4"/>
</dbReference>
<feature type="compositionally biased region" description="Basic and acidic residues" evidence="11">
    <location>
        <begin position="1"/>
        <end position="17"/>
    </location>
</feature>
<dbReference type="InterPro" id="IPR036291">
    <property type="entry name" value="NAD(P)-bd_dom_sf"/>
</dbReference>
<keyword evidence="3" id="KW-0597">Phosphoprotein</keyword>
<dbReference type="SUPFAM" id="SSF49562">
    <property type="entry name" value="C2 domain (Calcium/lipid-binding domain, CaLB)"/>
    <property type="match status" value="4"/>
</dbReference>
<keyword evidence="2" id="KW-0813">Transport</keyword>
<evidence type="ECO:0000256" key="3">
    <source>
        <dbReference type="ARBA" id="ARBA00022553"/>
    </source>
</evidence>
<feature type="compositionally biased region" description="Polar residues" evidence="11">
    <location>
        <begin position="1308"/>
        <end position="1319"/>
    </location>
</feature>
<comment type="subcellular location">
    <subcellularLocation>
        <location evidence="1">Endoplasmic reticulum membrane</location>
    </subcellularLocation>
</comment>
<dbReference type="CDD" id="cd21678">
    <property type="entry name" value="SMP_TCB"/>
    <property type="match status" value="1"/>
</dbReference>
<evidence type="ECO:0000256" key="7">
    <source>
        <dbReference type="ARBA" id="ARBA00022989"/>
    </source>
</evidence>
<protein>
    <recommendedName>
        <fullName evidence="17">C2 domain-containing protein</fullName>
    </recommendedName>
</protein>
<accession>C4JJ82</accession>
<feature type="domain" description="C2" evidence="13">
    <location>
        <begin position="1070"/>
        <end position="1188"/>
    </location>
</feature>
<dbReference type="GO" id="GO:0006869">
    <property type="term" value="P:lipid transport"/>
    <property type="evidence" value="ECO:0007669"/>
    <property type="project" value="UniProtKB-KW"/>
</dbReference>
<evidence type="ECO:0000259" key="13">
    <source>
        <dbReference type="PROSITE" id="PS50004"/>
    </source>
</evidence>
<dbReference type="OMA" id="DHFYGDW"/>
<name>C4JJ82_UNCRE</name>
<evidence type="ECO:0000256" key="12">
    <source>
        <dbReference type="SAM" id="Phobius"/>
    </source>
</evidence>
<dbReference type="InterPro" id="IPR037756">
    <property type="entry name" value="C2D_Tricalbin"/>
</dbReference>
<evidence type="ECO:0000256" key="2">
    <source>
        <dbReference type="ARBA" id="ARBA00022448"/>
    </source>
</evidence>
<dbReference type="OrthoDB" id="1029639at2759"/>
<dbReference type="GeneID" id="8438738"/>
<keyword evidence="5" id="KW-0677">Repeat</keyword>
<dbReference type="InterPro" id="IPR056910">
    <property type="entry name" value="TCB1-3_C2"/>
</dbReference>
<dbReference type="Pfam" id="PF24920">
    <property type="entry name" value="C2_TCB1"/>
    <property type="match status" value="1"/>
</dbReference>
<dbReference type="GO" id="GO:0008289">
    <property type="term" value="F:lipid binding"/>
    <property type="evidence" value="ECO:0007669"/>
    <property type="project" value="UniProtKB-KW"/>
</dbReference>
<dbReference type="RefSeq" id="XP_002542173.1">
    <property type="nucleotide sequence ID" value="XM_002542127.1"/>
</dbReference>
<dbReference type="InterPro" id="IPR002347">
    <property type="entry name" value="SDR_fam"/>
</dbReference>
<dbReference type="PRINTS" id="PR00081">
    <property type="entry name" value="GDHRDH"/>
</dbReference>
<dbReference type="PANTHER" id="PTHR46980:SF2">
    <property type="entry name" value="TRICALBIN-1-RELATED"/>
    <property type="match status" value="1"/>
</dbReference>
<dbReference type="SUPFAM" id="SSF51735">
    <property type="entry name" value="NAD(P)-binding Rossmann-fold domains"/>
    <property type="match status" value="1"/>
</dbReference>
<dbReference type="Proteomes" id="UP000002058">
    <property type="component" value="Unassembled WGS sequence"/>
</dbReference>
<proteinExistence type="predicted"/>
<dbReference type="InterPro" id="IPR000008">
    <property type="entry name" value="C2_dom"/>
</dbReference>
<keyword evidence="9" id="KW-0446">Lipid-binding</keyword>
<evidence type="ECO:0000256" key="4">
    <source>
        <dbReference type="ARBA" id="ARBA00022692"/>
    </source>
</evidence>
<feature type="compositionally biased region" description="Polar residues" evidence="11">
    <location>
        <begin position="1270"/>
        <end position="1279"/>
    </location>
</feature>
<gene>
    <name evidence="15" type="ORF">UREG_01689</name>
</gene>
<dbReference type="InterPro" id="IPR035892">
    <property type="entry name" value="C2_domain_sf"/>
</dbReference>
<evidence type="ECO:0000256" key="6">
    <source>
        <dbReference type="ARBA" id="ARBA00022824"/>
    </source>
</evidence>
<feature type="domain" description="C2" evidence="13">
    <location>
        <begin position="578"/>
        <end position="699"/>
    </location>
</feature>
<dbReference type="GO" id="GO:0061817">
    <property type="term" value="P:endoplasmic reticulum-plasma membrane tethering"/>
    <property type="evidence" value="ECO:0007669"/>
    <property type="project" value="InterPro"/>
</dbReference>
<feature type="region of interest" description="Disordered" evidence="11">
    <location>
        <begin position="1259"/>
        <end position="1331"/>
    </location>
</feature>
<feature type="region of interest" description="Disordered" evidence="11">
    <location>
        <begin position="91"/>
        <end position="122"/>
    </location>
</feature>
<dbReference type="InParanoid" id="C4JJ82"/>
<dbReference type="CDD" id="cd04045">
    <property type="entry name" value="C2C_Tricalbin-like"/>
    <property type="match status" value="1"/>
</dbReference>
<keyword evidence="4 12" id="KW-0812">Transmembrane</keyword>
<feature type="domain" description="C2" evidence="13">
    <location>
        <begin position="705"/>
        <end position="826"/>
    </location>
</feature>
<dbReference type="PROSITE" id="PS50004">
    <property type="entry name" value="C2"/>
    <property type="match status" value="4"/>
</dbReference>
<dbReference type="Pfam" id="PF00106">
    <property type="entry name" value="adh_short"/>
    <property type="match status" value="1"/>
</dbReference>
<feature type="region of interest" description="Disordered" evidence="11">
    <location>
        <begin position="1369"/>
        <end position="1388"/>
    </location>
</feature>
<feature type="transmembrane region" description="Helical" evidence="12">
    <location>
        <begin position="181"/>
        <end position="207"/>
    </location>
</feature>
<feature type="domain" description="C2" evidence="13">
    <location>
        <begin position="434"/>
        <end position="553"/>
    </location>
</feature>
<dbReference type="KEGG" id="ure:UREG_01689"/>
<dbReference type="InterPro" id="IPR031468">
    <property type="entry name" value="SMP_LBD"/>
</dbReference>
<dbReference type="InterPro" id="IPR037761">
    <property type="entry name" value="C2A_Tricalbin"/>
</dbReference>
<evidence type="ECO:0000256" key="11">
    <source>
        <dbReference type="SAM" id="MobiDB-lite"/>
    </source>
</evidence>
<feature type="compositionally biased region" description="Polar residues" evidence="11">
    <location>
        <begin position="91"/>
        <end position="104"/>
    </location>
</feature>
<dbReference type="EMBL" id="CH476615">
    <property type="protein sequence ID" value="EEP76840.1"/>
    <property type="molecule type" value="Genomic_DNA"/>
</dbReference>
<dbReference type="InterPro" id="IPR037765">
    <property type="entry name" value="C2B_Tricalbin"/>
</dbReference>
<keyword evidence="10 12" id="KW-0472">Membrane</keyword>
<evidence type="ECO:0000259" key="14">
    <source>
        <dbReference type="PROSITE" id="PS51847"/>
    </source>
</evidence>
<organism evidence="15 16">
    <name type="scientific">Uncinocarpus reesii (strain UAMH 1704)</name>
    <dbReference type="NCBI Taxonomy" id="336963"/>
    <lineage>
        <taxon>Eukaryota</taxon>
        <taxon>Fungi</taxon>
        <taxon>Dikarya</taxon>
        <taxon>Ascomycota</taxon>
        <taxon>Pezizomycotina</taxon>
        <taxon>Eurotiomycetes</taxon>
        <taxon>Eurotiomycetidae</taxon>
        <taxon>Onygenales</taxon>
        <taxon>Onygenaceae</taxon>
        <taxon>Uncinocarpus</taxon>
    </lineage>
</organism>
<dbReference type="HOGENOM" id="CLU_001661_0_0_1"/>
<dbReference type="PROSITE" id="PS51847">
    <property type="entry name" value="SMP"/>
    <property type="match status" value="1"/>
</dbReference>
<dbReference type="STRING" id="336963.C4JJ82"/>
<dbReference type="FunCoup" id="C4JJ82">
    <property type="interactions" value="222"/>
</dbReference>
<evidence type="ECO:0000313" key="15">
    <source>
        <dbReference type="EMBL" id="EEP76840.1"/>
    </source>
</evidence>
<dbReference type="Pfam" id="PF25669">
    <property type="entry name" value="SMP_MUG190-like"/>
    <property type="match status" value="1"/>
</dbReference>
<dbReference type="PANTHER" id="PTHR46980">
    <property type="entry name" value="TRICALBIN-1-RELATED"/>
    <property type="match status" value="1"/>
</dbReference>
<dbReference type="SMART" id="SM00239">
    <property type="entry name" value="C2"/>
    <property type="match status" value="5"/>
</dbReference>
<reference evidence="16" key="1">
    <citation type="journal article" date="2009" name="Genome Res.">
        <title>Comparative genomic analyses of the human fungal pathogens Coccidioides and their relatives.</title>
        <authorList>
            <person name="Sharpton T.J."/>
            <person name="Stajich J.E."/>
            <person name="Rounsley S.D."/>
            <person name="Gardner M.J."/>
            <person name="Wortman J.R."/>
            <person name="Jordar V.S."/>
            <person name="Maiti R."/>
            <person name="Kodira C.D."/>
            <person name="Neafsey D.E."/>
            <person name="Zeng Q."/>
            <person name="Hung C.-Y."/>
            <person name="McMahan C."/>
            <person name="Muszewska A."/>
            <person name="Grynberg M."/>
            <person name="Mandel M.A."/>
            <person name="Kellner E.M."/>
            <person name="Barker B.M."/>
            <person name="Galgiani J.N."/>
            <person name="Orbach M.J."/>
            <person name="Kirkland T.N."/>
            <person name="Cole G.T."/>
            <person name="Henn M.R."/>
            <person name="Birren B.W."/>
            <person name="Taylor J.W."/>
        </authorList>
    </citation>
    <scope>NUCLEOTIDE SEQUENCE [LARGE SCALE GENOMIC DNA]</scope>
    <source>
        <strain evidence="16">UAMH 1704</strain>
    </source>
</reference>
<feature type="compositionally biased region" description="Polar residues" evidence="11">
    <location>
        <begin position="892"/>
        <end position="903"/>
    </location>
</feature>